<gene>
    <name evidence="2" type="ORF">LR48_Vigan05g071900</name>
</gene>
<dbReference type="Proteomes" id="UP000053144">
    <property type="component" value="Chromosome 5"/>
</dbReference>
<organism evidence="2 3">
    <name type="scientific">Phaseolus angularis</name>
    <name type="common">Azuki bean</name>
    <name type="synonym">Vigna angularis</name>
    <dbReference type="NCBI Taxonomy" id="3914"/>
    <lineage>
        <taxon>Eukaryota</taxon>
        <taxon>Viridiplantae</taxon>
        <taxon>Streptophyta</taxon>
        <taxon>Embryophyta</taxon>
        <taxon>Tracheophyta</taxon>
        <taxon>Spermatophyta</taxon>
        <taxon>Magnoliopsida</taxon>
        <taxon>eudicotyledons</taxon>
        <taxon>Gunneridae</taxon>
        <taxon>Pentapetalae</taxon>
        <taxon>rosids</taxon>
        <taxon>fabids</taxon>
        <taxon>Fabales</taxon>
        <taxon>Fabaceae</taxon>
        <taxon>Papilionoideae</taxon>
        <taxon>50 kb inversion clade</taxon>
        <taxon>NPAAA clade</taxon>
        <taxon>indigoferoid/millettioid clade</taxon>
        <taxon>Phaseoleae</taxon>
        <taxon>Vigna</taxon>
    </lineage>
</organism>
<evidence type="ECO:0000256" key="1">
    <source>
        <dbReference type="SAM" id="MobiDB-lite"/>
    </source>
</evidence>
<dbReference type="OMA" id="FWITHAS"/>
<accession>A0A0L9UJR2</accession>
<name>A0A0L9UJR2_PHAAN</name>
<evidence type="ECO:0000313" key="3">
    <source>
        <dbReference type="Proteomes" id="UP000053144"/>
    </source>
</evidence>
<protein>
    <submittedName>
        <fullName evidence="2">Uncharacterized protein</fullName>
    </submittedName>
</protein>
<feature type="region of interest" description="Disordered" evidence="1">
    <location>
        <begin position="90"/>
        <end position="165"/>
    </location>
</feature>
<dbReference type="AlphaFoldDB" id="A0A0L9UJR2"/>
<reference evidence="3" key="1">
    <citation type="journal article" date="2015" name="Proc. Natl. Acad. Sci. U.S.A.">
        <title>Genome sequencing of adzuki bean (Vigna angularis) provides insight into high starch and low fat accumulation and domestication.</title>
        <authorList>
            <person name="Yang K."/>
            <person name="Tian Z."/>
            <person name="Chen C."/>
            <person name="Luo L."/>
            <person name="Zhao B."/>
            <person name="Wang Z."/>
            <person name="Yu L."/>
            <person name="Li Y."/>
            <person name="Sun Y."/>
            <person name="Li W."/>
            <person name="Chen Y."/>
            <person name="Li Y."/>
            <person name="Zhang Y."/>
            <person name="Ai D."/>
            <person name="Zhao J."/>
            <person name="Shang C."/>
            <person name="Ma Y."/>
            <person name="Wu B."/>
            <person name="Wang M."/>
            <person name="Gao L."/>
            <person name="Sun D."/>
            <person name="Zhang P."/>
            <person name="Guo F."/>
            <person name="Wang W."/>
            <person name="Li Y."/>
            <person name="Wang J."/>
            <person name="Varshney R.K."/>
            <person name="Wang J."/>
            <person name="Ling H.Q."/>
            <person name="Wan P."/>
        </authorList>
    </citation>
    <scope>NUCLEOTIDE SEQUENCE</scope>
    <source>
        <strain evidence="3">cv. Jingnong 6</strain>
    </source>
</reference>
<feature type="region of interest" description="Disordered" evidence="1">
    <location>
        <begin position="184"/>
        <end position="209"/>
    </location>
</feature>
<feature type="compositionally biased region" description="Basic and acidic residues" evidence="1">
    <location>
        <begin position="111"/>
        <end position="123"/>
    </location>
</feature>
<sequence length="288" mass="32418">MPRLRWNRSPRGLLPRLSQKPMPKALPCCPCSNQLIDNYTASVISRTEAESFQSFLRFRISTASAQPPVKSQPLHKFALPFLKWGASGKNHHTNAAHHHRYRRPSSYPSDHASEPDSDLDSRPHRLGSRTNRNRFALPTCSLKPLAPPPQPLQAPSCNDETNDEAVKRDIEDAEEAVQKPWNLRPRKPALPKPALEIGTGPSRNHANNSAGEFHDAVSNHGENPAPKSLRLRGFADTQCAKKKEKRKFWITHASSNSFWCLCLLHLVSTVVCLCRLLCRTQTQSFYQA</sequence>
<proteinExistence type="predicted"/>
<feature type="compositionally biased region" description="Basic residues" evidence="1">
    <location>
        <begin position="90"/>
        <end position="103"/>
    </location>
</feature>
<dbReference type="Gramene" id="KOM43115">
    <property type="protein sequence ID" value="KOM43115"/>
    <property type="gene ID" value="LR48_Vigan05g071900"/>
</dbReference>
<evidence type="ECO:0000313" key="2">
    <source>
        <dbReference type="EMBL" id="KOM43115.1"/>
    </source>
</evidence>
<dbReference type="EMBL" id="CM003375">
    <property type="protein sequence ID" value="KOM43115.1"/>
    <property type="molecule type" value="Genomic_DNA"/>
</dbReference>